<dbReference type="EMBL" id="JBHSAP010000018">
    <property type="protein sequence ID" value="MFC4078291.1"/>
    <property type="molecule type" value="Genomic_DNA"/>
</dbReference>
<dbReference type="InterPro" id="IPR013784">
    <property type="entry name" value="Carb-bd-like_fold"/>
</dbReference>
<evidence type="ECO:0000259" key="3">
    <source>
        <dbReference type="Pfam" id="PF02638"/>
    </source>
</evidence>
<sequence>MRRVWIGFITLPLLAAAVPQRAAAEGEPETEFRAYWVDAFHNGFKTPAQADQLITDIRKSGANAVIVQVRRRGDAYFNKALEPRTEDPALAPGFDALAYLIEKAHTASLRIEVHAWLATLPIWNSATPPIAKEHVFNRHGPTAQGRDYWLMDRVDGVNRSGADYLLDPGHPDAVDYTVEQYLNVVRRYPVDGIHLDLVRYMGPEWGYNPVSLERFREQTGFSGTPDPQDEIWKEWRRRQVDHLMRKVYLKAIAIRPQVKVSAAVIAWRQGPSFMEEYRRSAPYTEVLQDWNAWLKEGIIDLAIPMNYDREHVPDQKRWYDQWIGWEKDHQYHRQIVAGPGIYLNSIDGSLNQIKRTRAPSTAGNRLAGVGLYSYAVTNKDNESSDLFFRRLRETLFQLPAVVPEMPWKNRPEKGFLRGKVVSIAGNPLDGAEMELRHKGRKVRLTADGSGFFGTAELEPGFYTLRLDKQWGYTPVRPLFIRPGGNTEIKVRVIPIRND</sequence>
<reference evidence="5" key="1">
    <citation type="journal article" date="2019" name="Int. J. Syst. Evol. Microbiol.">
        <title>The Global Catalogue of Microorganisms (GCM) 10K type strain sequencing project: providing services to taxonomists for standard genome sequencing and annotation.</title>
        <authorList>
            <consortium name="The Broad Institute Genomics Platform"/>
            <consortium name="The Broad Institute Genome Sequencing Center for Infectious Disease"/>
            <person name="Wu L."/>
            <person name="Ma J."/>
        </authorList>
    </citation>
    <scope>NUCLEOTIDE SEQUENCE [LARGE SCALE GENOMIC DNA]</scope>
    <source>
        <strain evidence="5">IBRC-M 10813</strain>
    </source>
</reference>
<dbReference type="InterPro" id="IPR052177">
    <property type="entry name" value="Divisome_Glycosyl_Hydrolase"/>
</dbReference>
<organism evidence="4 5">
    <name type="scientific">Salinithrix halophila</name>
    <dbReference type="NCBI Taxonomy" id="1485204"/>
    <lineage>
        <taxon>Bacteria</taxon>
        <taxon>Bacillati</taxon>
        <taxon>Bacillota</taxon>
        <taxon>Bacilli</taxon>
        <taxon>Bacillales</taxon>
        <taxon>Thermoactinomycetaceae</taxon>
        <taxon>Salinithrix</taxon>
    </lineage>
</organism>
<keyword evidence="5" id="KW-1185">Reference proteome</keyword>
<dbReference type="Proteomes" id="UP001595843">
    <property type="component" value="Unassembled WGS sequence"/>
</dbReference>
<feature type="signal peptide" evidence="2">
    <location>
        <begin position="1"/>
        <end position="22"/>
    </location>
</feature>
<keyword evidence="1 2" id="KW-0732">Signal</keyword>
<dbReference type="SUPFAM" id="SSF49452">
    <property type="entry name" value="Starch-binding domain-like"/>
    <property type="match status" value="1"/>
</dbReference>
<protein>
    <submittedName>
        <fullName evidence="4">Family 10 glycosylhydrolase</fullName>
    </submittedName>
</protein>
<dbReference type="Pfam" id="PF02638">
    <property type="entry name" value="GHL10"/>
    <property type="match status" value="1"/>
</dbReference>
<dbReference type="RefSeq" id="WP_380706104.1">
    <property type="nucleotide sequence ID" value="NZ_JBHSAP010000018.1"/>
</dbReference>
<dbReference type="InterPro" id="IPR003790">
    <property type="entry name" value="GHL10"/>
</dbReference>
<feature type="domain" description="Glycosyl hydrolase-like 10" evidence="3">
    <location>
        <begin position="32"/>
        <end position="346"/>
    </location>
</feature>
<gene>
    <name evidence="4" type="ORF">ACFOUO_15950</name>
</gene>
<dbReference type="Gene3D" id="3.20.20.80">
    <property type="entry name" value="Glycosidases"/>
    <property type="match status" value="1"/>
</dbReference>
<evidence type="ECO:0000313" key="5">
    <source>
        <dbReference type="Proteomes" id="UP001595843"/>
    </source>
</evidence>
<accession>A0ABV8JH02</accession>
<evidence type="ECO:0000313" key="4">
    <source>
        <dbReference type="EMBL" id="MFC4078291.1"/>
    </source>
</evidence>
<proteinExistence type="predicted"/>
<evidence type="ECO:0000256" key="2">
    <source>
        <dbReference type="SAM" id="SignalP"/>
    </source>
</evidence>
<comment type="caution">
    <text evidence="4">The sequence shown here is derived from an EMBL/GenBank/DDBJ whole genome shotgun (WGS) entry which is preliminary data.</text>
</comment>
<dbReference type="PANTHER" id="PTHR43405:SF1">
    <property type="entry name" value="GLYCOSYL HYDROLASE DIGH"/>
    <property type="match status" value="1"/>
</dbReference>
<dbReference type="SUPFAM" id="SSF51445">
    <property type="entry name" value="(Trans)glycosidases"/>
    <property type="match status" value="1"/>
</dbReference>
<feature type="chain" id="PRO_5046123938" evidence="2">
    <location>
        <begin position="23"/>
        <end position="498"/>
    </location>
</feature>
<dbReference type="InterPro" id="IPR017853">
    <property type="entry name" value="GH"/>
</dbReference>
<name>A0ABV8JH02_9BACL</name>
<dbReference type="PANTHER" id="PTHR43405">
    <property type="entry name" value="GLYCOSYL HYDROLASE DIGH"/>
    <property type="match status" value="1"/>
</dbReference>
<evidence type="ECO:0000256" key="1">
    <source>
        <dbReference type="ARBA" id="ARBA00022729"/>
    </source>
</evidence>